<dbReference type="InterPro" id="IPR021719">
    <property type="entry name" value="Prot_inh_I78"/>
</dbReference>
<dbReference type="EMBL" id="VHSH01000012">
    <property type="protein sequence ID" value="TQV72462.1"/>
    <property type="molecule type" value="Genomic_DNA"/>
</dbReference>
<name>A0A545T5M8_9PROT</name>
<feature type="chain" id="PRO_5022073728" description="Peptidase inhibitor I78 family protein" evidence="1">
    <location>
        <begin position="33"/>
        <end position="98"/>
    </location>
</feature>
<comment type="caution">
    <text evidence="2">The sequence shown here is derived from an EMBL/GenBank/DDBJ whole genome shotgun (WGS) entry which is preliminary data.</text>
</comment>
<organism evidence="2 3">
    <name type="scientific">Denitrobaculum tricleocarpae</name>
    <dbReference type="NCBI Taxonomy" id="2591009"/>
    <lineage>
        <taxon>Bacteria</taxon>
        <taxon>Pseudomonadati</taxon>
        <taxon>Pseudomonadota</taxon>
        <taxon>Alphaproteobacteria</taxon>
        <taxon>Rhodospirillales</taxon>
        <taxon>Rhodospirillaceae</taxon>
        <taxon>Denitrobaculum</taxon>
    </lineage>
</organism>
<dbReference type="PANTHER" id="PTHR39600:SF1">
    <property type="entry name" value="PEPTIDASE INHIBITOR I78 FAMILY PROTEIN"/>
    <property type="match status" value="1"/>
</dbReference>
<feature type="signal peptide" evidence="1">
    <location>
        <begin position="1"/>
        <end position="32"/>
    </location>
</feature>
<gene>
    <name evidence="2" type="ORF">FKG95_25660</name>
</gene>
<keyword evidence="1" id="KW-0732">Signal</keyword>
<proteinExistence type="predicted"/>
<evidence type="ECO:0000256" key="1">
    <source>
        <dbReference type="SAM" id="SignalP"/>
    </source>
</evidence>
<accession>A0A545T5M8</accession>
<dbReference type="Gene3D" id="3.30.10.10">
    <property type="entry name" value="Trypsin Inhibitor V, subunit A"/>
    <property type="match status" value="1"/>
</dbReference>
<dbReference type="AlphaFoldDB" id="A0A545T5M8"/>
<evidence type="ECO:0008006" key="4">
    <source>
        <dbReference type="Google" id="ProtNLM"/>
    </source>
</evidence>
<keyword evidence="3" id="KW-1185">Reference proteome</keyword>
<dbReference type="PROSITE" id="PS51257">
    <property type="entry name" value="PROKAR_LIPOPROTEIN"/>
    <property type="match status" value="1"/>
</dbReference>
<protein>
    <recommendedName>
        <fullName evidence="4">Peptidase inhibitor I78 family protein</fullName>
    </recommendedName>
</protein>
<evidence type="ECO:0000313" key="2">
    <source>
        <dbReference type="EMBL" id="TQV72462.1"/>
    </source>
</evidence>
<sequence>MKKETPDMKFLPKRSLPTVVTLLAVTALSGCAATEAKDACGAEGYQSLVGTSLAAVTLPASLNSRIIQPGDLVTQDYAEDRINFELDDKGTITRVFCG</sequence>
<dbReference type="Proteomes" id="UP000315252">
    <property type="component" value="Unassembled WGS sequence"/>
</dbReference>
<dbReference type="PANTHER" id="PTHR39600">
    <property type="entry name" value="PEPTIDASE INHIBITOR I78 FAMILY PROTEIN"/>
    <property type="match status" value="1"/>
</dbReference>
<dbReference type="Pfam" id="PF11720">
    <property type="entry name" value="Inhibitor_I78"/>
    <property type="match status" value="1"/>
</dbReference>
<evidence type="ECO:0000313" key="3">
    <source>
        <dbReference type="Proteomes" id="UP000315252"/>
    </source>
</evidence>
<dbReference type="OrthoDB" id="8724542at2"/>
<reference evidence="2 3" key="1">
    <citation type="submission" date="2019-06" db="EMBL/GenBank/DDBJ databases">
        <title>Whole genome sequence for Rhodospirillaceae sp. R148.</title>
        <authorList>
            <person name="Wang G."/>
        </authorList>
    </citation>
    <scope>NUCLEOTIDE SEQUENCE [LARGE SCALE GENOMIC DNA]</scope>
    <source>
        <strain evidence="2 3">R148</strain>
    </source>
</reference>